<dbReference type="Pfam" id="PF04306">
    <property type="entry name" value="DUF456"/>
    <property type="match status" value="1"/>
</dbReference>
<gene>
    <name evidence="2" type="ORF">BHF72_1336</name>
</gene>
<dbReference type="OrthoDB" id="9808460at2"/>
<name>A0A1E5UH61_9FLAO</name>
<feature type="transmembrane region" description="Helical" evidence="1">
    <location>
        <begin position="89"/>
        <end position="112"/>
    </location>
</feature>
<feature type="transmembrane region" description="Helical" evidence="1">
    <location>
        <begin position="6"/>
        <end position="37"/>
    </location>
</feature>
<feature type="transmembrane region" description="Helical" evidence="1">
    <location>
        <begin position="133"/>
        <end position="159"/>
    </location>
</feature>
<keyword evidence="1" id="KW-0472">Membrane</keyword>
<dbReference type="EMBL" id="MKGI01000011">
    <property type="protein sequence ID" value="OEL12148.1"/>
    <property type="molecule type" value="Genomic_DNA"/>
</dbReference>
<dbReference type="PANTHER" id="PTHR39165">
    <property type="entry name" value="IG HYPOTHETICAL 17883"/>
    <property type="match status" value="1"/>
</dbReference>
<dbReference type="KEGG" id="cnr:EB819_07250"/>
<accession>A0A1E5UH61</accession>
<dbReference type="AlphaFoldDB" id="A0A1E5UH61"/>
<keyword evidence="3" id="KW-1185">Reference proteome</keyword>
<dbReference type="PANTHER" id="PTHR39165:SF1">
    <property type="entry name" value="DUF456 DOMAIN-CONTAINING PROTEIN"/>
    <property type="match status" value="1"/>
</dbReference>
<evidence type="ECO:0000256" key="1">
    <source>
        <dbReference type="SAM" id="Phobius"/>
    </source>
</evidence>
<keyword evidence="1" id="KW-1133">Transmembrane helix</keyword>
<dbReference type="STRING" id="237258.SAMN04489756_10975"/>
<keyword evidence="1" id="KW-0812">Transmembrane</keyword>
<evidence type="ECO:0000313" key="2">
    <source>
        <dbReference type="EMBL" id="OEL12148.1"/>
    </source>
</evidence>
<organism evidence="2 3">
    <name type="scientific">Cloacibacterium normanense</name>
    <dbReference type="NCBI Taxonomy" id="237258"/>
    <lineage>
        <taxon>Bacteria</taxon>
        <taxon>Pseudomonadati</taxon>
        <taxon>Bacteroidota</taxon>
        <taxon>Flavobacteriia</taxon>
        <taxon>Flavobacteriales</taxon>
        <taxon>Weeksellaceae</taxon>
    </lineage>
</organism>
<feature type="transmembrane region" description="Helical" evidence="1">
    <location>
        <begin position="49"/>
        <end position="69"/>
    </location>
</feature>
<proteinExistence type="predicted"/>
<dbReference type="RefSeq" id="WP_069797007.1">
    <property type="nucleotide sequence ID" value="NZ_CP034157.1"/>
</dbReference>
<comment type="caution">
    <text evidence="2">The sequence shown here is derived from an EMBL/GenBank/DDBJ whole genome shotgun (WGS) entry which is preliminary data.</text>
</comment>
<dbReference type="InterPro" id="IPR007403">
    <property type="entry name" value="DUF456"/>
</dbReference>
<dbReference type="Proteomes" id="UP000095601">
    <property type="component" value="Unassembled WGS sequence"/>
</dbReference>
<reference evidence="2 3" key="1">
    <citation type="submission" date="2016-09" db="EMBL/GenBank/DDBJ databases">
        <authorList>
            <person name="Capua I."/>
            <person name="De Benedictis P."/>
            <person name="Joannis T."/>
            <person name="Lombin L.H."/>
            <person name="Cattoli G."/>
        </authorList>
    </citation>
    <scope>NUCLEOTIDE SEQUENCE [LARGE SCALE GENOMIC DNA]</scope>
    <source>
        <strain evidence="2 3">NRS-1</strain>
    </source>
</reference>
<protein>
    <recommendedName>
        <fullName evidence="4">DUF456 domain-containing protein</fullName>
    </recommendedName>
</protein>
<evidence type="ECO:0000313" key="3">
    <source>
        <dbReference type="Proteomes" id="UP000095601"/>
    </source>
</evidence>
<sequence length="161" mass="17504">MEQNIITIVSLIIIGIGILGTFLPILPGLAVSFVGLILYKYGANPDFSVWYIVIFGILTLISLVLNYIIPIKTTEKYGGSNYGKYGGFIGTIVGLFFPPLGFLIGMLLGVFLGELLHDRNDKQKALKATKGAFIGFIYGTGFNLMIGLAMFLVVLINIFNS</sequence>
<evidence type="ECO:0008006" key="4">
    <source>
        <dbReference type="Google" id="ProtNLM"/>
    </source>
</evidence>